<dbReference type="InterPro" id="IPR015797">
    <property type="entry name" value="NUDIX_hydrolase-like_dom_sf"/>
</dbReference>
<accession>A0ABR8KLI0</accession>
<dbReference type="InterPro" id="IPR000086">
    <property type="entry name" value="NUDIX_hydrolase_dom"/>
</dbReference>
<evidence type="ECO:0000313" key="10">
    <source>
        <dbReference type="Proteomes" id="UP000635384"/>
    </source>
</evidence>
<dbReference type="PANTHER" id="PTHR11839">
    <property type="entry name" value="UDP/ADP-SUGAR PYROPHOSPHATASE"/>
    <property type="match status" value="1"/>
</dbReference>
<dbReference type="Pfam" id="PF00293">
    <property type="entry name" value="NUDIX"/>
    <property type="match status" value="1"/>
</dbReference>
<evidence type="ECO:0000256" key="4">
    <source>
        <dbReference type="ARBA" id="ARBA00016377"/>
    </source>
</evidence>
<comment type="cofactor">
    <cofactor evidence="2">
        <name>Mg(2+)</name>
        <dbReference type="ChEBI" id="CHEBI:18420"/>
    </cofactor>
</comment>
<evidence type="ECO:0000259" key="8">
    <source>
        <dbReference type="PROSITE" id="PS51462"/>
    </source>
</evidence>
<comment type="caution">
    <text evidence="9">The sequence shown here is derived from an EMBL/GenBank/DDBJ whole genome shotgun (WGS) entry which is preliminary data.</text>
</comment>
<dbReference type="Proteomes" id="UP000635384">
    <property type="component" value="Unassembled WGS sequence"/>
</dbReference>
<dbReference type="SUPFAM" id="SSF55811">
    <property type="entry name" value="Nudix"/>
    <property type="match status" value="1"/>
</dbReference>
<keyword evidence="10" id="KW-1185">Reference proteome</keyword>
<sequence length="195" mass="21576">MTREFNDLTRDKDADQPEEIRWEGRFITARTRGRWEYATRARRIRAAAIIALDEDADGTRHVILVSQYRVPLSRFCLEIPAGLIGDEDGAEGEDAVSAAARELEEETGYRADSLEDLGEFYSSPGMVSESFTLLRATGLTKVGEGGGLEDETINVHRVALSDLASFVADWRAAGHGVDVRIGMLLTPEYLGEKLK</sequence>
<dbReference type="EMBL" id="JACXLC010000001">
    <property type="protein sequence ID" value="MBD2841262.1"/>
    <property type="molecule type" value="Genomic_DNA"/>
</dbReference>
<feature type="domain" description="Nudix hydrolase" evidence="8">
    <location>
        <begin position="42"/>
        <end position="185"/>
    </location>
</feature>
<protein>
    <recommendedName>
        <fullName evidence="4">GDP-mannose pyrophosphatase</fullName>
    </recommendedName>
    <alternativeName>
        <fullName evidence="6">GDP-mannose hydrolase</fullName>
    </alternativeName>
    <alternativeName>
        <fullName evidence="7">GDPMK</fullName>
    </alternativeName>
</protein>
<evidence type="ECO:0000256" key="5">
    <source>
        <dbReference type="ARBA" id="ARBA00022801"/>
    </source>
</evidence>
<evidence type="ECO:0000256" key="3">
    <source>
        <dbReference type="ARBA" id="ARBA00007275"/>
    </source>
</evidence>
<comment type="catalytic activity">
    <reaction evidence="1">
        <text>GDP-alpha-D-mannose + H2O = alpha-D-mannose 1-phosphate + GMP + 2 H(+)</text>
        <dbReference type="Rhea" id="RHEA:27978"/>
        <dbReference type="ChEBI" id="CHEBI:15377"/>
        <dbReference type="ChEBI" id="CHEBI:15378"/>
        <dbReference type="ChEBI" id="CHEBI:57527"/>
        <dbReference type="ChEBI" id="CHEBI:58115"/>
        <dbReference type="ChEBI" id="CHEBI:58409"/>
    </reaction>
</comment>
<proteinExistence type="inferred from homology"/>
<evidence type="ECO:0000256" key="2">
    <source>
        <dbReference type="ARBA" id="ARBA00001946"/>
    </source>
</evidence>
<comment type="similarity">
    <text evidence="3">Belongs to the Nudix hydrolase family. NudK subfamily.</text>
</comment>
<gene>
    <name evidence="9" type="ORF">IB285_03210</name>
</gene>
<organism evidence="9 10">
    <name type="scientific">Erythrobacter rubeus</name>
    <dbReference type="NCBI Taxonomy" id="2760803"/>
    <lineage>
        <taxon>Bacteria</taxon>
        <taxon>Pseudomonadati</taxon>
        <taxon>Pseudomonadota</taxon>
        <taxon>Alphaproteobacteria</taxon>
        <taxon>Sphingomonadales</taxon>
        <taxon>Erythrobacteraceae</taxon>
        <taxon>Erythrobacter/Porphyrobacter group</taxon>
        <taxon>Erythrobacter</taxon>
    </lineage>
</organism>
<reference evidence="9 10" key="1">
    <citation type="submission" date="2020-09" db="EMBL/GenBank/DDBJ databases">
        <authorList>
            <person name="Yoon J.-W."/>
        </authorList>
    </citation>
    <scope>NUCLEOTIDE SEQUENCE [LARGE SCALE GENOMIC DNA]</scope>
    <source>
        <strain evidence="9 10">KMU-140</strain>
    </source>
</reference>
<dbReference type="RefSeq" id="WP_190786819.1">
    <property type="nucleotide sequence ID" value="NZ_JACXLC010000001.1"/>
</dbReference>
<keyword evidence="5 9" id="KW-0378">Hydrolase</keyword>
<evidence type="ECO:0000256" key="1">
    <source>
        <dbReference type="ARBA" id="ARBA00000847"/>
    </source>
</evidence>
<evidence type="ECO:0000256" key="7">
    <source>
        <dbReference type="ARBA" id="ARBA00032272"/>
    </source>
</evidence>
<dbReference type="Gene3D" id="3.90.79.10">
    <property type="entry name" value="Nucleoside Triphosphate Pyrophosphohydrolase"/>
    <property type="match status" value="1"/>
</dbReference>
<dbReference type="PROSITE" id="PS51462">
    <property type="entry name" value="NUDIX"/>
    <property type="match status" value="1"/>
</dbReference>
<dbReference type="GO" id="GO:0016787">
    <property type="term" value="F:hydrolase activity"/>
    <property type="evidence" value="ECO:0007669"/>
    <property type="project" value="UniProtKB-KW"/>
</dbReference>
<evidence type="ECO:0000256" key="6">
    <source>
        <dbReference type="ARBA" id="ARBA00032162"/>
    </source>
</evidence>
<name>A0ABR8KLI0_9SPHN</name>
<dbReference type="PANTHER" id="PTHR11839:SF18">
    <property type="entry name" value="NUDIX HYDROLASE DOMAIN-CONTAINING PROTEIN"/>
    <property type="match status" value="1"/>
</dbReference>
<evidence type="ECO:0000313" key="9">
    <source>
        <dbReference type="EMBL" id="MBD2841262.1"/>
    </source>
</evidence>
<dbReference type="CDD" id="cd03424">
    <property type="entry name" value="NUDIX_ADPRase_Nudt5_UGPPase_Nudt14"/>
    <property type="match status" value="1"/>
</dbReference>